<organism evidence="2 3">
    <name type="scientific">Candidatus Limenecus avicola</name>
    <dbReference type="NCBI Taxonomy" id="2840847"/>
    <lineage>
        <taxon>Bacteria</taxon>
        <taxon>Bacillati</taxon>
        <taxon>Bacillota</taxon>
        <taxon>Clostridia</taxon>
        <taxon>Eubacteriales</taxon>
        <taxon>Clostridiaceae</taxon>
        <taxon>Clostridiaceae incertae sedis</taxon>
        <taxon>Candidatus Limenecus</taxon>
    </lineage>
</organism>
<gene>
    <name evidence="2" type="ORF">IAD26_01830</name>
</gene>
<sequence length="383" mass="44585">MKIQIVQDVIDLLRNKKGFSIVNHAQKPSNFEDRLKTLIKNCIPYYYTDFKIEQLYQRQIPDFNEYVYTEQSLIKNIKNYKFAIKELKRRYNINQLKWTYDNLADGYSREIFLWVIVHKILGCGKVRFPLAYSESFDKLDYLNKLKIDNEELQGAFSIFNKFNLNKIGYDVKLFTDKIGIIVAYLLEQYAYKNIVKAQEGDYVIDGGSCYGDISLYFADKVKKNGKVFAFEFVKDNLESFNKNLQLNPQYKNNIVIVKKAISGESNQKLYVEGIGPASKIINTAKDGADEVFSITLDDFVKENQIEKIDFIKLDIEGCELEALKGAAKILKQFKPKLAISIYHKDEDLWQIPQYIKSIVPEYDLYIKQLTVVGWETVLYAKCS</sequence>
<dbReference type="InterPro" id="IPR029063">
    <property type="entry name" value="SAM-dependent_MTases_sf"/>
</dbReference>
<dbReference type="PANTHER" id="PTHR34203">
    <property type="entry name" value="METHYLTRANSFERASE, FKBM FAMILY PROTEIN"/>
    <property type="match status" value="1"/>
</dbReference>
<protein>
    <submittedName>
        <fullName evidence="2">FkbM family methyltransferase</fullName>
    </submittedName>
</protein>
<dbReference type="Pfam" id="PF05050">
    <property type="entry name" value="Methyltransf_21"/>
    <property type="match status" value="1"/>
</dbReference>
<name>A0A9D1SQN8_9CLOT</name>
<keyword evidence="2" id="KW-0808">Transferase</keyword>
<dbReference type="Proteomes" id="UP000886748">
    <property type="component" value="Unassembled WGS sequence"/>
</dbReference>
<dbReference type="GO" id="GO:0032259">
    <property type="term" value="P:methylation"/>
    <property type="evidence" value="ECO:0007669"/>
    <property type="project" value="UniProtKB-KW"/>
</dbReference>
<feature type="domain" description="Methyltransferase FkbM" evidence="1">
    <location>
        <begin position="207"/>
        <end position="346"/>
    </location>
</feature>
<proteinExistence type="predicted"/>
<dbReference type="EMBL" id="DVOD01000014">
    <property type="protein sequence ID" value="HIU91855.1"/>
    <property type="molecule type" value="Genomic_DNA"/>
</dbReference>
<dbReference type="InterPro" id="IPR006342">
    <property type="entry name" value="FkbM_mtfrase"/>
</dbReference>
<dbReference type="SUPFAM" id="SSF53335">
    <property type="entry name" value="S-adenosyl-L-methionine-dependent methyltransferases"/>
    <property type="match status" value="1"/>
</dbReference>
<dbReference type="AlphaFoldDB" id="A0A9D1SQN8"/>
<evidence type="ECO:0000313" key="2">
    <source>
        <dbReference type="EMBL" id="HIU91855.1"/>
    </source>
</evidence>
<dbReference type="PANTHER" id="PTHR34203:SF15">
    <property type="entry name" value="SLL1173 PROTEIN"/>
    <property type="match status" value="1"/>
</dbReference>
<dbReference type="Gene3D" id="3.40.50.150">
    <property type="entry name" value="Vaccinia Virus protein VP39"/>
    <property type="match status" value="1"/>
</dbReference>
<dbReference type="InterPro" id="IPR052514">
    <property type="entry name" value="SAM-dependent_MTase"/>
</dbReference>
<evidence type="ECO:0000259" key="1">
    <source>
        <dbReference type="Pfam" id="PF05050"/>
    </source>
</evidence>
<evidence type="ECO:0000313" key="3">
    <source>
        <dbReference type="Proteomes" id="UP000886748"/>
    </source>
</evidence>
<reference evidence="2" key="1">
    <citation type="submission" date="2020-10" db="EMBL/GenBank/DDBJ databases">
        <authorList>
            <person name="Gilroy R."/>
        </authorList>
    </citation>
    <scope>NUCLEOTIDE SEQUENCE</scope>
    <source>
        <strain evidence="2">CHK154-7741</strain>
    </source>
</reference>
<keyword evidence="2" id="KW-0489">Methyltransferase</keyword>
<reference evidence="2" key="2">
    <citation type="journal article" date="2021" name="PeerJ">
        <title>Extensive microbial diversity within the chicken gut microbiome revealed by metagenomics and culture.</title>
        <authorList>
            <person name="Gilroy R."/>
            <person name="Ravi A."/>
            <person name="Getino M."/>
            <person name="Pursley I."/>
            <person name="Horton D.L."/>
            <person name="Alikhan N.F."/>
            <person name="Baker D."/>
            <person name="Gharbi K."/>
            <person name="Hall N."/>
            <person name="Watson M."/>
            <person name="Adriaenssens E.M."/>
            <person name="Foster-Nyarko E."/>
            <person name="Jarju S."/>
            <person name="Secka A."/>
            <person name="Antonio M."/>
            <person name="Oren A."/>
            <person name="Chaudhuri R.R."/>
            <person name="La Ragione R."/>
            <person name="Hildebrand F."/>
            <person name="Pallen M.J."/>
        </authorList>
    </citation>
    <scope>NUCLEOTIDE SEQUENCE</scope>
    <source>
        <strain evidence="2">CHK154-7741</strain>
    </source>
</reference>
<accession>A0A9D1SQN8</accession>
<comment type="caution">
    <text evidence="2">The sequence shown here is derived from an EMBL/GenBank/DDBJ whole genome shotgun (WGS) entry which is preliminary data.</text>
</comment>
<dbReference type="GO" id="GO:0008168">
    <property type="term" value="F:methyltransferase activity"/>
    <property type="evidence" value="ECO:0007669"/>
    <property type="project" value="UniProtKB-KW"/>
</dbReference>
<dbReference type="NCBIfam" id="TIGR01444">
    <property type="entry name" value="fkbM_fam"/>
    <property type="match status" value="1"/>
</dbReference>